<name>A0A0L6UZJ6_9BASI</name>
<evidence type="ECO:0000313" key="1">
    <source>
        <dbReference type="EMBL" id="KNZ53889.1"/>
    </source>
</evidence>
<dbReference type="EMBL" id="LAVV01008069">
    <property type="protein sequence ID" value="KNZ53889.1"/>
    <property type="molecule type" value="Genomic_DNA"/>
</dbReference>
<dbReference type="Proteomes" id="UP000037035">
    <property type="component" value="Unassembled WGS sequence"/>
</dbReference>
<organism evidence="1 2">
    <name type="scientific">Puccinia sorghi</name>
    <dbReference type="NCBI Taxonomy" id="27349"/>
    <lineage>
        <taxon>Eukaryota</taxon>
        <taxon>Fungi</taxon>
        <taxon>Dikarya</taxon>
        <taxon>Basidiomycota</taxon>
        <taxon>Pucciniomycotina</taxon>
        <taxon>Pucciniomycetes</taxon>
        <taxon>Pucciniales</taxon>
        <taxon>Pucciniaceae</taxon>
        <taxon>Puccinia</taxon>
    </lineage>
</organism>
<comment type="caution">
    <text evidence="1">The sequence shown here is derived from an EMBL/GenBank/DDBJ whole genome shotgun (WGS) entry which is preliminary data.</text>
</comment>
<reference evidence="1 2" key="1">
    <citation type="submission" date="2015-08" db="EMBL/GenBank/DDBJ databases">
        <title>Next Generation Sequencing and Analysis of the Genome of Puccinia sorghi L Schw, the Causal Agent of Maize Common Rust.</title>
        <authorList>
            <person name="Rochi L."/>
            <person name="Burguener G."/>
            <person name="Darino M."/>
            <person name="Turjanski A."/>
            <person name="Kreff E."/>
            <person name="Dieguez M.J."/>
            <person name="Sacco F."/>
        </authorList>
    </citation>
    <scope>NUCLEOTIDE SEQUENCE [LARGE SCALE GENOMIC DNA]</scope>
    <source>
        <strain evidence="1 2">RO10H11247</strain>
    </source>
</reference>
<sequence length="400" mass="46054">MLKRIHIPTWIKQSIPVLGKASFGCLKAHEWCNLFTMQLPLLLPHLWGNGNPINQSLLHNFTHLVSLFSIALKQVMNDNHIAAYCHHIHSYIEICQTFFPNTQLVPNHHMAFHLGNYLERFGPSGAWYSFSIERLMAQVLNSTGNNSRLSFLIMGSRALLQSRSFPPDLDPFIQQIRDPLDLQLFECLLTQLNKRLPVDNRKWISSEAWDKAKFKYNLLTTNSRVEYSSICNLLQGFYDKPRETWFAIKPLSPLAATYNSFSHLDNTFDVSLQTLDDSPIYLFHSDELFAHCAWMKYSRELNSKIATETFALVCLDRLLTPGGATSTTLKLAPSCLINNWDLFKQQLFTLFGDPNEVRNTKFELNSLSMKDNSKASTYIAQFRTLQSRVDWNDAAFAFHF</sequence>
<gene>
    <name evidence="1" type="ORF">VP01_310g12</name>
</gene>
<dbReference type="VEuPathDB" id="FungiDB:VP01_310g12"/>
<protein>
    <submittedName>
        <fullName evidence="1">Uncharacterized protein</fullName>
    </submittedName>
</protein>
<keyword evidence="2" id="KW-1185">Reference proteome</keyword>
<dbReference type="OrthoDB" id="3247418at2759"/>
<accession>A0A0L6UZJ6</accession>
<dbReference type="AlphaFoldDB" id="A0A0L6UZJ6"/>
<evidence type="ECO:0000313" key="2">
    <source>
        <dbReference type="Proteomes" id="UP000037035"/>
    </source>
</evidence>
<proteinExistence type="predicted"/>
<dbReference type="STRING" id="27349.A0A0L6UZJ6"/>